<organism evidence="2">
    <name type="scientific">Schistocephalus solidus</name>
    <name type="common">Tapeworm</name>
    <dbReference type="NCBI Taxonomy" id="70667"/>
    <lineage>
        <taxon>Eukaryota</taxon>
        <taxon>Metazoa</taxon>
        <taxon>Spiralia</taxon>
        <taxon>Lophotrochozoa</taxon>
        <taxon>Platyhelminthes</taxon>
        <taxon>Cestoda</taxon>
        <taxon>Eucestoda</taxon>
        <taxon>Diphyllobothriidea</taxon>
        <taxon>Diphyllobothriidae</taxon>
        <taxon>Schistocephalus</taxon>
    </lineage>
</organism>
<sequence length="261" mass="30228">RRVYSTVKRSLPHSLYGSPRSPNRMKKKGKQTKKFGIRRTKLKQEARKKQKAEPIRPVLYTRRVKTNKHKKLKNIHTPLSINLEDDTVNLDPLDDDEQKPPASFREMMWLKQNIESKHPFRLDPDVGDTKGMKKFRPTKPPQIGKKESEEAFSRRMERAAQEELLKVKLSKKENVPLANPEKYKSKKAKRALKRLAEKKIMKKQFRHEKRLTGFEHLVDTVKFGEVVKAPPVLKTMPKKVGGKGACESGPEPLPLDKRIAT</sequence>
<feature type="region of interest" description="Disordered" evidence="1">
    <location>
        <begin position="119"/>
        <end position="150"/>
    </location>
</feature>
<feature type="compositionally biased region" description="Basic residues" evidence="1">
    <location>
        <begin position="23"/>
        <end position="34"/>
    </location>
</feature>
<evidence type="ECO:0000313" key="2">
    <source>
        <dbReference type="EMBL" id="JAP60979.1"/>
    </source>
</evidence>
<feature type="non-terminal residue" evidence="2">
    <location>
        <position position="1"/>
    </location>
</feature>
<feature type="region of interest" description="Disordered" evidence="1">
    <location>
        <begin position="238"/>
        <end position="261"/>
    </location>
</feature>
<dbReference type="EMBL" id="GEEE01002246">
    <property type="protein sequence ID" value="JAP60979.1"/>
    <property type="molecule type" value="Transcribed_RNA"/>
</dbReference>
<dbReference type="PANTHER" id="PTHR21838">
    <property type="entry name" value="COILED-COIL DOMAIN-CONTAINING PROTEIN 137"/>
    <property type="match status" value="1"/>
</dbReference>
<dbReference type="GO" id="GO:0005634">
    <property type="term" value="C:nucleus"/>
    <property type="evidence" value="ECO:0007669"/>
    <property type="project" value="TreeGrafter"/>
</dbReference>
<gene>
    <name evidence="2" type="ORF">TR160164</name>
</gene>
<name>A0A0V0J5T4_SCHSO</name>
<dbReference type="AlphaFoldDB" id="A0A0V0J5T4"/>
<evidence type="ECO:0000256" key="1">
    <source>
        <dbReference type="SAM" id="MobiDB-lite"/>
    </source>
</evidence>
<dbReference type="InterPro" id="IPR026680">
    <property type="entry name" value="CCDC137"/>
</dbReference>
<reference evidence="2" key="1">
    <citation type="submission" date="2016-01" db="EMBL/GenBank/DDBJ databases">
        <title>Reference transcriptome for the parasite Schistocephalus solidus: insights into the molecular evolution of parasitism.</title>
        <authorList>
            <person name="Hebert F.O."/>
            <person name="Grambauer S."/>
            <person name="Barber I."/>
            <person name="Landry C.R."/>
            <person name="Aubin-Horth N."/>
        </authorList>
    </citation>
    <scope>NUCLEOTIDE SEQUENCE</scope>
</reference>
<feature type="region of interest" description="Disordered" evidence="1">
    <location>
        <begin position="1"/>
        <end position="34"/>
    </location>
</feature>
<dbReference type="PANTHER" id="PTHR21838:SF2">
    <property type="entry name" value="COILED-COIL DOMAIN-CONTAINING PROTEIN 137"/>
    <property type="match status" value="1"/>
</dbReference>
<protein>
    <submittedName>
        <fullName evidence="2">Uncharacterized protein</fullName>
    </submittedName>
</protein>
<proteinExistence type="predicted"/>
<accession>A0A0V0J5T4</accession>
<feature type="compositionally biased region" description="Basic and acidic residues" evidence="1">
    <location>
        <begin position="119"/>
        <end position="131"/>
    </location>
</feature>